<dbReference type="SUPFAM" id="SSF75304">
    <property type="entry name" value="Amidase signature (AS) enzymes"/>
    <property type="match status" value="1"/>
</dbReference>
<dbReference type="RefSeq" id="WP_210204754.1">
    <property type="nucleotide sequence ID" value="NZ_JBHEEX010000004.1"/>
</dbReference>
<feature type="domain" description="Amidase" evidence="1">
    <location>
        <begin position="27"/>
        <end position="453"/>
    </location>
</feature>
<dbReference type="AlphaFoldDB" id="A0A2T5AZ62"/>
<dbReference type="PANTHER" id="PTHR11895">
    <property type="entry name" value="TRANSAMIDASE"/>
    <property type="match status" value="1"/>
</dbReference>
<reference evidence="2 3" key="1">
    <citation type="submission" date="2018-04" db="EMBL/GenBank/DDBJ databases">
        <title>Genomic Encyclopedia of Type Strains, Phase IV (KMG-IV): sequencing the most valuable type-strain genomes for metagenomic binning, comparative biology and taxonomic classification.</title>
        <authorList>
            <person name="Goeker M."/>
        </authorList>
    </citation>
    <scope>NUCLEOTIDE SEQUENCE [LARGE SCALE GENOMIC DNA]</scope>
    <source>
        <strain evidence="2 3">DSM 7138</strain>
    </source>
</reference>
<keyword evidence="3" id="KW-1185">Reference proteome</keyword>
<accession>A0A2T5AZ62</accession>
<comment type="caution">
    <text evidence="2">The sequence shown here is derived from an EMBL/GenBank/DDBJ whole genome shotgun (WGS) entry which is preliminary data.</text>
</comment>
<name>A0A2T5AZ62_MYCDI</name>
<dbReference type="Gene3D" id="3.90.1300.10">
    <property type="entry name" value="Amidase signature (AS) domain"/>
    <property type="match status" value="1"/>
</dbReference>
<dbReference type="NCBIfam" id="NF005686">
    <property type="entry name" value="PRK07486.1"/>
    <property type="match status" value="1"/>
</dbReference>
<dbReference type="InterPro" id="IPR000120">
    <property type="entry name" value="Amidase"/>
</dbReference>
<evidence type="ECO:0000259" key="1">
    <source>
        <dbReference type="Pfam" id="PF01425"/>
    </source>
</evidence>
<dbReference type="InterPro" id="IPR023631">
    <property type="entry name" value="Amidase_dom"/>
</dbReference>
<evidence type="ECO:0000313" key="3">
    <source>
        <dbReference type="Proteomes" id="UP000241247"/>
    </source>
</evidence>
<dbReference type="PANTHER" id="PTHR11895:SF76">
    <property type="entry name" value="INDOLEACETAMIDE HYDROLASE"/>
    <property type="match status" value="1"/>
</dbReference>
<evidence type="ECO:0000313" key="2">
    <source>
        <dbReference type="EMBL" id="PTM92026.1"/>
    </source>
</evidence>
<dbReference type="GO" id="GO:0003824">
    <property type="term" value="F:catalytic activity"/>
    <property type="evidence" value="ECO:0007669"/>
    <property type="project" value="InterPro"/>
</dbReference>
<proteinExistence type="predicted"/>
<dbReference type="InterPro" id="IPR036928">
    <property type="entry name" value="AS_sf"/>
</dbReference>
<gene>
    <name evidence="2" type="ORF">C7449_10873</name>
</gene>
<organism evidence="2 3">
    <name type="scientific">Mycoplana dimorpha</name>
    <dbReference type="NCBI Taxonomy" id="28320"/>
    <lineage>
        <taxon>Bacteria</taxon>
        <taxon>Pseudomonadati</taxon>
        <taxon>Pseudomonadota</taxon>
        <taxon>Alphaproteobacteria</taxon>
        <taxon>Hyphomicrobiales</taxon>
        <taxon>Rhizobiaceae</taxon>
        <taxon>Mycoplana</taxon>
    </lineage>
</organism>
<sequence>MDDITSLSATELSAAIHAGSTTCRAVMVAYLARIEALNPKINAIVSLRDAGELVAEAEAADRALTAGGSRGWLHGIPFAVKDLSEAEGIRCTYGSQIYQDHVPDFDDIHVERIRAAGAIIIGKTNAPEMGLGSHTYNAVFGATCNPYDLTRSAGGSSGGAAAALAARLLPVADGSDMMGSLRNPAAFNNVVGFRPSFGRVPSLGTEFYLGQHAVNGPMGRSVADVAALLGTQAGHDARDPLSLPTEDVLPGKVADFSGARIGWLGDFGGHLPFEPGVLDLCREAVSVLATLGAEVADVRAGFDMDRLWQGWRIYRHFLVAGAQGADYADPPKRAKMKPEMIWEIENGLGLAATDVLAASAIRSDWYRYVLELFRAYDFLVLPAAQVFPFDVTLDWPKEIAGRAMDTYHRWMEVVIGPTMAGLPVAAMPAGFGAAGLPAGIQIIGKPRADRAVLQLAAAYEAQVDWLEQRPVIG</sequence>
<dbReference type="EMBL" id="PZZZ01000008">
    <property type="protein sequence ID" value="PTM92026.1"/>
    <property type="molecule type" value="Genomic_DNA"/>
</dbReference>
<dbReference type="Pfam" id="PF01425">
    <property type="entry name" value="Amidase"/>
    <property type="match status" value="1"/>
</dbReference>
<dbReference type="Proteomes" id="UP000241247">
    <property type="component" value="Unassembled WGS sequence"/>
</dbReference>
<protein>
    <submittedName>
        <fullName evidence="2">Amidase</fullName>
    </submittedName>
</protein>